<accession>A0ABC8W9A9</accession>
<feature type="chain" id="PRO_5044750602" evidence="1">
    <location>
        <begin position="21"/>
        <end position="208"/>
    </location>
</feature>
<gene>
    <name evidence="2" type="ORF">URODEC1_LOCUS11585</name>
</gene>
<dbReference type="SMART" id="SM00452">
    <property type="entry name" value="STI"/>
    <property type="match status" value="1"/>
</dbReference>
<feature type="signal peptide" evidence="1">
    <location>
        <begin position="1"/>
        <end position="20"/>
    </location>
</feature>
<reference evidence="2 3" key="2">
    <citation type="submission" date="2024-10" db="EMBL/GenBank/DDBJ databases">
        <authorList>
            <person name="Ryan C."/>
        </authorList>
    </citation>
    <scope>NUCLEOTIDE SEQUENCE [LARGE SCALE GENOMIC DNA]</scope>
</reference>
<proteinExistence type="predicted"/>
<dbReference type="InterPro" id="IPR002160">
    <property type="entry name" value="Prot_inh_Kunz-lg"/>
</dbReference>
<evidence type="ECO:0000313" key="3">
    <source>
        <dbReference type="Proteomes" id="UP001497457"/>
    </source>
</evidence>
<dbReference type="PANTHER" id="PTHR33107">
    <property type="entry name" value="KUNITZ TRYPSIN INHIBITOR 2"/>
    <property type="match status" value="1"/>
</dbReference>
<name>A0ABC8W9A9_9POAL</name>
<sequence>MKHLLLLLFPLISISFTCIAEDAAQPVYDTENQKVTSGESYYVLPAEHGTGGGGLGEFGTSRPCNFLVSQAHNETDLGIPVRFQPPNQYSFDGKILLSTNVTVSFYIPTTCVQAMYWHVGFSPFSPSQPHDRVAVGKNEGASNPMPLPSEFVFRVEKYDSATKKGYKLVSCAGKGPCKDLGLYTSKGTRWLAISDLPFVVVFKKYIYA</sequence>
<keyword evidence="3" id="KW-1185">Reference proteome</keyword>
<dbReference type="Pfam" id="PF00197">
    <property type="entry name" value="Kunitz_legume"/>
    <property type="match status" value="1"/>
</dbReference>
<reference evidence="3" key="1">
    <citation type="submission" date="2024-06" db="EMBL/GenBank/DDBJ databases">
        <authorList>
            <person name="Ryan C."/>
        </authorList>
    </citation>
    <scope>NUCLEOTIDE SEQUENCE [LARGE SCALE GENOMIC DNA]</scope>
</reference>
<dbReference type="AlphaFoldDB" id="A0ABC8W9A9"/>
<dbReference type="SUPFAM" id="SSF50386">
    <property type="entry name" value="STI-like"/>
    <property type="match status" value="1"/>
</dbReference>
<evidence type="ECO:0000256" key="1">
    <source>
        <dbReference type="SAM" id="SignalP"/>
    </source>
</evidence>
<dbReference type="Gene3D" id="2.80.10.50">
    <property type="match status" value="1"/>
</dbReference>
<dbReference type="EMBL" id="OZ075122">
    <property type="protein sequence ID" value="CAL4905291.1"/>
    <property type="molecule type" value="Genomic_DNA"/>
</dbReference>
<protein>
    <submittedName>
        <fullName evidence="2">Uncharacterized protein</fullName>
    </submittedName>
</protein>
<keyword evidence="1" id="KW-0732">Signal</keyword>
<dbReference type="InterPro" id="IPR011065">
    <property type="entry name" value="Kunitz_inhibitor_STI-like_sf"/>
</dbReference>
<evidence type="ECO:0000313" key="2">
    <source>
        <dbReference type="EMBL" id="CAL4905291.1"/>
    </source>
</evidence>
<dbReference type="PANTHER" id="PTHR33107:SF5">
    <property type="entry name" value="KUNITZ TRYPSIN INHIBITOR 5"/>
    <property type="match status" value="1"/>
</dbReference>
<organism evidence="2 3">
    <name type="scientific">Urochloa decumbens</name>
    <dbReference type="NCBI Taxonomy" id="240449"/>
    <lineage>
        <taxon>Eukaryota</taxon>
        <taxon>Viridiplantae</taxon>
        <taxon>Streptophyta</taxon>
        <taxon>Embryophyta</taxon>
        <taxon>Tracheophyta</taxon>
        <taxon>Spermatophyta</taxon>
        <taxon>Magnoliopsida</taxon>
        <taxon>Liliopsida</taxon>
        <taxon>Poales</taxon>
        <taxon>Poaceae</taxon>
        <taxon>PACMAD clade</taxon>
        <taxon>Panicoideae</taxon>
        <taxon>Panicodae</taxon>
        <taxon>Paniceae</taxon>
        <taxon>Melinidinae</taxon>
        <taxon>Urochloa</taxon>
    </lineage>
</organism>
<dbReference type="PRINTS" id="PR00291">
    <property type="entry name" value="KUNITZINHBTR"/>
</dbReference>
<dbReference type="Proteomes" id="UP001497457">
    <property type="component" value="Chromosome 12b"/>
</dbReference>